<accession>A0ABR5N3Z0</accession>
<reference evidence="6 7" key="1">
    <citation type="submission" date="2015-09" db="EMBL/GenBank/DDBJ databases">
        <title>Genome sequencing project for genomic taxonomy and phylogenomics of Bacillus-like bacteria.</title>
        <authorList>
            <person name="Liu B."/>
            <person name="Wang J."/>
            <person name="Zhu Y."/>
            <person name="Liu G."/>
            <person name="Chen Q."/>
            <person name="Chen Z."/>
            <person name="Lan J."/>
            <person name="Che J."/>
            <person name="Ge C."/>
            <person name="Shi H."/>
            <person name="Pan Z."/>
            <person name="Liu X."/>
        </authorList>
    </citation>
    <scope>NUCLEOTIDE SEQUENCE [LARGE SCALE GENOMIC DNA]</scope>
    <source>
        <strain evidence="6 7">DSM 8552</strain>
    </source>
</reference>
<evidence type="ECO:0000256" key="1">
    <source>
        <dbReference type="ARBA" id="ARBA00010923"/>
    </source>
</evidence>
<evidence type="ECO:0000256" key="3">
    <source>
        <dbReference type="ARBA" id="ARBA00023125"/>
    </source>
</evidence>
<name>A0ABR5N3Z0_BRECH</name>
<dbReference type="PANTHER" id="PTHR30408">
    <property type="entry name" value="TYPE-1 RESTRICTION ENZYME ECOKI SPECIFICITY PROTEIN"/>
    <property type="match status" value="1"/>
</dbReference>
<evidence type="ECO:0000259" key="5">
    <source>
        <dbReference type="Pfam" id="PF01420"/>
    </source>
</evidence>
<comment type="caution">
    <text evidence="6">The sequence shown here is derived from an EMBL/GenBank/DDBJ whole genome shotgun (WGS) entry which is preliminary data.</text>
</comment>
<gene>
    <name evidence="6" type="ORF">AN963_20810</name>
</gene>
<evidence type="ECO:0000256" key="2">
    <source>
        <dbReference type="ARBA" id="ARBA00022747"/>
    </source>
</evidence>
<keyword evidence="2" id="KW-0680">Restriction system</keyword>
<evidence type="ECO:0000313" key="7">
    <source>
        <dbReference type="Proteomes" id="UP000051063"/>
    </source>
</evidence>
<dbReference type="InterPro" id="IPR044946">
    <property type="entry name" value="Restrct_endonuc_typeI_TRD_sf"/>
</dbReference>
<proteinExistence type="inferred from homology"/>
<feature type="coiled-coil region" evidence="4">
    <location>
        <begin position="181"/>
        <end position="208"/>
    </location>
</feature>
<dbReference type="Pfam" id="PF01420">
    <property type="entry name" value="Methylase_S"/>
    <property type="match status" value="1"/>
</dbReference>
<dbReference type="InterPro" id="IPR052021">
    <property type="entry name" value="Type-I_RS_S_subunit"/>
</dbReference>
<keyword evidence="4" id="KW-0175">Coiled coil</keyword>
<keyword evidence="7" id="KW-1185">Reference proteome</keyword>
<evidence type="ECO:0000256" key="4">
    <source>
        <dbReference type="SAM" id="Coils"/>
    </source>
</evidence>
<dbReference type="InterPro" id="IPR000055">
    <property type="entry name" value="Restrct_endonuc_typeI_TRD"/>
</dbReference>
<comment type="similarity">
    <text evidence="1">Belongs to the type-I restriction system S methylase family.</text>
</comment>
<evidence type="ECO:0000313" key="6">
    <source>
        <dbReference type="EMBL" id="KQL45210.1"/>
    </source>
</evidence>
<dbReference type="SUPFAM" id="SSF116734">
    <property type="entry name" value="DNA methylase specificity domain"/>
    <property type="match status" value="1"/>
</dbReference>
<sequence>MFPKEGESLPEVRFPGFTGDWEQIRLGDRATIKGRLGWKSLKQEEYISDGPSMIAGKHINNGVIDWSAVDHIPQWRYDESPEIMLKNGDVIFSKDGSLGNPALISGLNISATINSTMMLVRVDETIDPSFFYQVMKSEKFERLIYLKVSGSSIPHLFQADMNEFMFLAPVKEEQIKIGNFFKQLDDTIALHQRELDALKETKKAFLQKMFV</sequence>
<dbReference type="Gene3D" id="1.10.287.1120">
    <property type="entry name" value="Bipartite methylase S protein"/>
    <property type="match status" value="1"/>
</dbReference>
<dbReference type="PANTHER" id="PTHR30408:SF12">
    <property type="entry name" value="TYPE I RESTRICTION ENZYME MJAVIII SPECIFICITY SUBUNIT"/>
    <property type="match status" value="1"/>
</dbReference>
<dbReference type="Gene3D" id="3.90.220.20">
    <property type="entry name" value="DNA methylase specificity domains"/>
    <property type="match status" value="1"/>
</dbReference>
<dbReference type="Proteomes" id="UP000051063">
    <property type="component" value="Unassembled WGS sequence"/>
</dbReference>
<protein>
    <recommendedName>
        <fullName evidence="5">Type I restriction modification DNA specificity domain-containing protein</fullName>
    </recommendedName>
</protein>
<feature type="domain" description="Type I restriction modification DNA specificity" evidence="5">
    <location>
        <begin position="20"/>
        <end position="199"/>
    </location>
</feature>
<dbReference type="EMBL" id="LJJB01000013">
    <property type="protein sequence ID" value="KQL45210.1"/>
    <property type="molecule type" value="Genomic_DNA"/>
</dbReference>
<organism evidence="6 7">
    <name type="scientific">Brevibacillus choshinensis</name>
    <dbReference type="NCBI Taxonomy" id="54911"/>
    <lineage>
        <taxon>Bacteria</taxon>
        <taxon>Bacillati</taxon>
        <taxon>Bacillota</taxon>
        <taxon>Bacilli</taxon>
        <taxon>Bacillales</taxon>
        <taxon>Paenibacillaceae</taxon>
        <taxon>Brevibacillus</taxon>
    </lineage>
</organism>
<keyword evidence="3" id="KW-0238">DNA-binding</keyword>